<accession>A0A6J6SPX8</accession>
<gene>
    <name evidence="2" type="ORF">UFOPK2786_00526</name>
</gene>
<feature type="region of interest" description="Disordered" evidence="1">
    <location>
        <begin position="1"/>
        <end position="21"/>
    </location>
</feature>
<protein>
    <submittedName>
        <fullName evidence="2">Unannotated protein</fullName>
    </submittedName>
</protein>
<proteinExistence type="predicted"/>
<organism evidence="2">
    <name type="scientific">freshwater metagenome</name>
    <dbReference type="NCBI Taxonomy" id="449393"/>
    <lineage>
        <taxon>unclassified sequences</taxon>
        <taxon>metagenomes</taxon>
        <taxon>ecological metagenomes</taxon>
    </lineage>
</organism>
<evidence type="ECO:0000256" key="1">
    <source>
        <dbReference type="SAM" id="MobiDB-lite"/>
    </source>
</evidence>
<dbReference type="AlphaFoldDB" id="A0A6J6SPX8"/>
<sequence length="125" mass="13730">MNDQEQPPQDESHHLDPLSALIPSDEAALRVRCLRTDRISLGLRQEGLLDAPPADAVLAWVAMGGVEPPTLRFSASEPKQRLGHDIEGELPDPRHQVGDRMHAKAHRDLCMHEGAQGALVPVSRK</sequence>
<dbReference type="EMBL" id="CAEZYW010000058">
    <property type="protein sequence ID" value="CAB4736597.1"/>
    <property type="molecule type" value="Genomic_DNA"/>
</dbReference>
<feature type="region of interest" description="Disordered" evidence="1">
    <location>
        <begin position="70"/>
        <end position="104"/>
    </location>
</feature>
<evidence type="ECO:0000313" key="2">
    <source>
        <dbReference type="EMBL" id="CAB4736597.1"/>
    </source>
</evidence>
<feature type="compositionally biased region" description="Basic and acidic residues" evidence="1">
    <location>
        <begin position="78"/>
        <end position="104"/>
    </location>
</feature>
<reference evidence="2" key="1">
    <citation type="submission" date="2020-05" db="EMBL/GenBank/DDBJ databases">
        <authorList>
            <person name="Chiriac C."/>
            <person name="Salcher M."/>
            <person name="Ghai R."/>
            <person name="Kavagutti S V."/>
        </authorList>
    </citation>
    <scope>NUCLEOTIDE SEQUENCE</scope>
</reference>
<name>A0A6J6SPX8_9ZZZZ</name>